<dbReference type="InterPro" id="IPR006221">
    <property type="entry name" value="TrpG/PapA_dom"/>
</dbReference>
<dbReference type="Gene3D" id="3.40.50.880">
    <property type="match status" value="1"/>
</dbReference>
<comment type="caution">
    <text evidence="3">The sequence shown here is derived from an EMBL/GenBank/DDBJ whole genome shotgun (WGS) entry which is preliminary data.</text>
</comment>
<dbReference type="PANTHER" id="PTHR43418:SF8">
    <property type="entry name" value="SYNTHASE COMPONENT II, PUTATIVE-RELATED"/>
    <property type="match status" value="1"/>
</dbReference>
<dbReference type="PRINTS" id="PR00099">
    <property type="entry name" value="CPSGATASE"/>
</dbReference>
<proteinExistence type="predicted"/>
<dbReference type="SUPFAM" id="SSF52317">
    <property type="entry name" value="Class I glutamine amidotransferase-like"/>
    <property type="match status" value="1"/>
</dbReference>
<organism evidence="3 4">
    <name type="scientific">Candidatus Enterococcus myersii</name>
    <dbReference type="NCBI Taxonomy" id="2815322"/>
    <lineage>
        <taxon>Bacteria</taxon>
        <taxon>Bacillati</taxon>
        <taxon>Bacillota</taxon>
        <taxon>Bacilli</taxon>
        <taxon>Lactobacillales</taxon>
        <taxon>Enterococcaceae</taxon>
        <taxon>Enterococcus</taxon>
    </lineage>
</organism>
<dbReference type="EMBL" id="JAFLVT010000020">
    <property type="protein sequence ID" value="MBO0450514.1"/>
    <property type="molecule type" value="Genomic_DNA"/>
</dbReference>
<evidence type="ECO:0000313" key="4">
    <source>
        <dbReference type="Proteomes" id="UP000664256"/>
    </source>
</evidence>
<dbReference type="Proteomes" id="UP000664256">
    <property type="component" value="Unassembled WGS sequence"/>
</dbReference>
<dbReference type="InterPro" id="IPR050472">
    <property type="entry name" value="Anth_synth/Amidotransfase"/>
</dbReference>
<dbReference type="CDD" id="cd01743">
    <property type="entry name" value="GATase1_Anthranilate_Synthase"/>
    <property type="match status" value="1"/>
</dbReference>
<evidence type="ECO:0000313" key="3">
    <source>
        <dbReference type="EMBL" id="MBO0450514.1"/>
    </source>
</evidence>
<dbReference type="PANTHER" id="PTHR43418">
    <property type="entry name" value="MULTIFUNCTIONAL TRYPTOPHAN BIOSYNTHESIS PROTEIN-RELATED"/>
    <property type="match status" value="1"/>
</dbReference>
<name>A0ABS3HAM5_9ENTE</name>
<accession>A0ABS3HAM5</accession>
<sequence length="186" mass="20718">MILLVDNYDSFTYNLAQLFPGRKLTILRNDDPDLYEVANVAEAIVFSPGPGVPSEAGEMENLIRNFYQTKPMLGICLGHQAIGEVFGGQIIQAPGVLHGKVSELYHKGCGLFAGLPERFEVMRYHSLLLNSLPLKLEVHACSDGLIMAIKHRDYPIFGLQFHPESIGSQYGQELIKNFITVLEEVK</sequence>
<dbReference type="NCBIfam" id="TIGR00566">
    <property type="entry name" value="trpG_papA"/>
    <property type="match status" value="1"/>
</dbReference>
<gene>
    <name evidence="3" type="ORF">JZO76_13440</name>
</gene>
<feature type="domain" description="Glutamine amidotransferase" evidence="2">
    <location>
        <begin position="3"/>
        <end position="179"/>
    </location>
</feature>
<protein>
    <submittedName>
        <fullName evidence="3">Aminodeoxychorismate/anthranilate synthase component II</fullName>
    </submittedName>
</protein>
<keyword evidence="1" id="KW-0315">Glutamine amidotransferase</keyword>
<evidence type="ECO:0000259" key="2">
    <source>
        <dbReference type="Pfam" id="PF00117"/>
    </source>
</evidence>
<reference evidence="3 4" key="1">
    <citation type="submission" date="2021-03" db="EMBL/GenBank/DDBJ databases">
        <title>Enterococcal diversity collection.</title>
        <authorList>
            <person name="Gilmore M.S."/>
            <person name="Schwartzman J."/>
            <person name="Van Tyne D."/>
            <person name="Martin M."/>
            <person name="Earl A.M."/>
            <person name="Manson A.L."/>
            <person name="Straub T."/>
            <person name="Salamzade R."/>
            <person name="Saavedra J."/>
            <person name="Lebreton F."/>
            <person name="Prichula J."/>
            <person name="Schaufler K."/>
            <person name="Gaca A."/>
            <person name="Sgardioli B."/>
            <person name="Wagenaar J."/>
            <person name="Strong T."/>
        </authorList>
    </citation>
    <scope>NUCLEOTIDE SEQUENCE [LARGE SCALE GENOMIC DNA]</scope>
    <source>
        <strain evidence="3 4">MJM12</strain>
    </source>
</reference>
<dbReference type="PROSITE" id="PS51273">
    <property type="entry name" value="GATASE_TYPE_1"/>
    <property type="match status" value="1"/>
</dbReference>
<dbReference type="Pfam" id="PF00117">
    <property type="entry name" value="GATase"/>
    <property type="match status" value="1"/>
</dbReference>
<dbReference type="PRINTS" id="PR00097">
    <property type="entry name" value="ANTSNTHASEII"/>
</dbReference>
<dbReference type="InterPro" id="IPR017926">
    <property type="entry name" value="GATASE"/>
</dbReference>
<dbReference type="InterPro" id="IPR029062">
    <property type="entry name" value="Class_I_gatase-like"/>
</dbReference>
<dbReference type="RefSeq" id="WP_206905624.1">
    <property type="nucleotide sequence ID" value="NZ_JAFLVT010000020.1"/>
</dbReference>
<evidence type="ECO:0000256" key="1">
    <source>
        <dbReference type="ARBA" id="ARBA00022962"/>
    </source>
</evidence>
<keyword evidence="4" id="KW-1185">Reference proteome</keyword>
<dbReference type="PRINTS" id="PR00096">
    <property type="entry name" value="GATASE"/>
</dbReference>